<accession>A0A644U8B5</accession>
<sequence>MRIITVWKFTLFQNHNKNYPEMRMNKLKRTGAAVLFLLFAFLLLSSCADVTPIKECVKDEPYGFLSGLWHGVIAPVSFIGSLISDSIAMYAVNNNGGWYDFGFVLGAGILFGGGSRASR</sequence>
<feature type="transmembrane region" description="Helical" evidence="1">
    <location>
        <begin position="98"/>
        <end position="117"/>
    </location>
</feature>
<gene>
    <name evidence="2" type="ORF">SDC9_21001</name>
</gene>
<evidence type="ECO:0000313" key="2">
    <source>
        <dbReference type="EMBL" id="MPL75179.1"/>
    </source>
</evidence>
<name>A0A644U8B5_9ZZZZ</name>
<reference evidence="2" key="1">
    <citation type="submission" date="2019-08" db="EMBL/GenBank/DDBJ databases">
        <authorList>
            <person name="Kucharzyk K."/>
            <person name="Murdoch R.W."/>
            <person name="Higgins S."/>
            <person name="Loffler F."/>
        </authorList>
    </citation>
    <scope>NUCLEOTIDE SEQUENCE</scope>
</reference>
<dbReference type="EMBL" id="VSSQ01000086">
    <property type="protein sequence ID" value="MPL75179.1"/>
    <property type="molecule type" value="Genomic_DNA"/>
</dbReference>
<feature type="transmembrane region" description="Helical" evidence="1">
    <location>
        <begin position="72"/>
        <end position="91"/>
    </location>
</feature>
<keyword evidence="1" id="KW-0812">Transmembrane</keyword>
<proteinExistence type="predicted"/>
<keyword evidence="1" id="KW-1133">Transmembrane helix</keyword>
<comment type="caution">
    <text evidence="2">The sequence shown here is derived from an EMBL/GenBank/DDBJ whole genome shotgun (WGS) entry which is preliminary data.</text>
</comment>
<organism evidence="2">
    <name type="scientific">bioreactor metagenome</name>
    <dbReference type="NCBI Taxonomy" id="1076179"/>
    <lineage>
        <taxon>unclassified sequences</taxon>
        <taxon>metagenomes</taxon>
        <taxon>ecological metagenomes</taxon>
    </lineage>
</organism>
<dbReference type="AlphaFoldDB" id="A0A644U8B5"/>
<evidence type="ECO:0000256" key="1">
    <source>
        <dbReference type="SAM" id="Phobius"/>
    </source>
</evidence>
<protein>
    <submittedName>
        <fullName evidence="2">Uncharacterized protein</fullName>
    </submittedName>
</protein>
<keyword evidence="1" id="KW-0472">Membrane</keyword>